<protein>
    <submittedName>
        <fullName evidence="1">Uncharacterized protein</fullName>
    </submittedName>
</protein>
<keyword evidence="2" id="KW-1185">Reference proteome</keyword>
<organism evidence="1 2">
    <name type="scientific">Nonlabens ponticola</name>
    <dbReference type="NCBI Taxonomy" id="2496866"/>
    <lineage>
        <taxon>Bacteria</taxon>
        <taxon>Pseudomonadati</taxon>
        <taxon>Bacteroidota</taxon>
        <taxon>Flavobacteriia</taxon>
        <taxon>Flavobacteriales</taxon>
        <taxon>Flavobacteriaceae</taxon>
        <taxon>Nonlabens</taxon>
    </lineage>
</organism>
<accession>A0A3S9MWU7</accession>
<dbReference type="KEGG" id="noj:EJ995_04845"/>
<proteinExistence type="predicted"/>
<dbReference type="OrthoDB" id="7432683at2"/>
<sequence>MYRVTKINLSNLKQCDQVWTDMPKNEMGRLCLKCSNTIVDFRKMTDSEVAETHLFSEQKVCGLYNKEQLAKPSQEQKQLKLNF</sequence>
<evidence type="ECO:0000313" key="2">
    <source>
        <dbReference type="Proteomes" id="UP000279600"/>
    </source>
</evidence>
<dbReference type="RefSeq" id="WP_126446175.1">
    <property type="nucleotide sequence ID" value="NZ_CP034549.1"/>
</dbReference>
<gene>
    <name evidence="1" type="ORF">EJ995_04845</name>
</gene>
<reference evidence="1 2" key="1">
    <citation type="submission" date="2018-12" db="EMBL/GenBank/DDBJ databases">
        <title>Complete genome of Nonlabens sp. MJ115.</title>
        <authorList>
            <person name="Choi H.S."/>
            <person name="Jung J."/>
        </authorList>
    </citation>
    <scope>NUCLEOTIDE SEQUENCE [LARGE SCALE GENOMIC DNA]</scope>
    <source>
        <strain evidence="1 2">MJ115</strain>
    </source>
</reference>
<dbReference type="EMBL" id="CP034549">
    <property type="protein sequence ID" value="AZQ43593.1"/>
    <property type="molecule type" value="Genomic_DNA"/>
</dbReference>
<name>A0A3S9MWU7_9FLAO</name>
<dbReference type="Proteomes" id="UP000279600">
    <property type="component" value="Chromosome"/>
</dbReference>
<evidence type="ECO:0000313" key="1">
    <source>
        <dbReference type="EMBL" id="AZQ43593.1"/>
    </source>
</evidence>
<dbReference type="AlphaFoldDB" id="A0A3S9MWU7"/>